<evidence type="ECO:0000313" key="2">
    <source>
        <dbReference type="EMBL" id="PPV17734.1"/>
    </source>
</evidence>
<dbReference type="InterPro" id="IPR004919">
    <property type="entry name" value="GmrSD_N"/>
</dbReference>
<evidence type="ECO:0000259" key="1">
    <source>
        <dbReference type="Pfam" id="PF03235"/>
    </source>
</evidence>
<name>A0A2S7FEY8_CLOBU</name>
<proteinExistence type="predicted"/>
<gene>
    <name evidence="2" type="ORF">AWN73_06945</name>
</gene>
<protein>
    <recommendedName>
        <fullName evidence="1">GmrSD restriction endonucleases N-terminal domain-containing protein</fullName>
    </recommendedName>
</protein>
<dbReference type="RefSeq" id="WP_043666725.1">
    <property type="nucleotide sequence ID" value="NZ_JSEG01000026.1"/>
</dbReference>
<reference evidence="2 3" key="1">
    <citation type="submission" date="2016-01" db="EMBL/GenBank/DDBJ databases">
        <title>Characterization of the Clostridium difficile lineages that are prevalent in Hong Kong and China.</title>
        <authorList>
            <person name="Kwok J.S.-L."/>
            <person name="Lam W.-Y."/>
            <person name="Ip M."/>
            <person name="Chan T.-F."/>
            <person name="Hawkey P.M."/>
            <person name="Tsui S.K.-W."/>
        </authorList>
    </citation>
    <scope>NUCLEOTIDE SEQUENCE [LARGE SCALE GENOMIC DNA]</scope>
    <source>
        <strain evidence="2 3">300064</strain>
    </source>
</reference>
<dbReference type="Proteomes" id="UP000238081">
    <property type="component" value="Unassembled WGS sequence"/>
</dbReference>
<dbReference type="PANTHER" id="PTHR35149">
    <property type="entry name" value="SLL5132 PROTEIN"/>
    <property type="match status" value="1"/>
</dbReference>
<sequence>MESIKISLYELLNKYNKIIIPDIQRDYVMGSGEENLKSLFKAMEKACHNNQEFNFSCIMGHKDENEDFYVYDGQQRLATLLYLCAYKYNNSNSNNDIVDIDLLSNFSFTGREEANLYLKKLISRQNECKLEVVDFTTFSINNLIKEFQAQDYFREYYERTAYENLIDISFLYTKVKFELVNVDKAEDAEQFFMDLNDGLKLEEYEIFKAQLNHRAYELLGQDFKELALLLDNQWLNFFLKYSNKDICEEETEIKFIQFCFRMMFIEDNNSDTEYDENNIEWIEEKHIRRLQSILTNIMDLDIDNENSCNCINYSFGEYTDEELIQNVTGVYWKLDNYDYNSMLKEFILNINRKDQIKNDVLIWCYICNIGDTEKKYLFSYLRFIKKLLNNNRIENNKICYTEEGKLWFSKYSTYGIPDYYKHGKSIKFEGDCEKYEKYLIAIIKVNLYFNNNKNFEPLNLLKLCEDNNRLINVLITEDYKCKSRDYKAIEKIENLPYFNGLIDNILDEYKNLIISYDTIKTRLKVFKQSNLEYRKAINQMYNELSYYIDSFDPIIEKNLLVSWKAYTGNESWLSYKVKLVPQCLNDIFTDTRLIDVIKKWIYRKDRLTNQCNEVQFYLRNYGLILKQGWIEENMQVSYPKNYYAINNYGYRRRNSSGLFSINSRSCNPLKKFKNIKENFEEHCYSFTLDINNKLQFKLNNKNISKDNITNIITESNLNFIERQLIDKKYKEIFFYNDKICNNIILKKYIEEDSSNINTIKLWKNSGGIFPILNKCYFLTDDSLKNFIKTIKVNRVRLKK</sequence>
<dbReference type="AlphaFoldDB" id="A0A2S7FEY8"/>
<comment type="caution">
    <text evidence="2">The sequence shown here is derived from an EMBL/GenBank/DDBJ whole genome shotgun (WGS) entry which is preliminary data.</text>
</comment>
<dbReference type="PANTHER" id="PTHR35149:SF2">
    <property type="entry name" value="DUF262 DOMAIN-CONTAINING PROTEIN"/>
    <property type="match status" value="1"/>
</dbReference>
<dbReference type="EMBL" id="LRDH01000002">
    <property type="protein sequence ID" value="PPV17734.1"/>
    <property type="molecule type" value="Genomic_DNA"/>
</dbReference>
<accession>A0A2S7FEY8</accession>
<evidence type="ECO:0000313" key="3">
    <source>
        <dbReference type="Proteomes" id="UP000238081"/>
    </source>
</evidence>
<dbReference type="Pfam" id="PF03235">
    <property type="entry name" value="GmrSD_N"/>
    <property type="match status" value="1"/>
</dbReference>
<organism evidence="2 3">
    <name type="scientific">Clostridium butyricum</name>
    <dbReference type="NCBI Taxonomy" id="1492"/>
    <lineage>
        <taxon>Bacteria</taxon>
        <taxon>Bacillati</taxon>
        <taxon>Bacillota</taxon>
        <taxon>Clostridia</taxon>
        <taxon>Eubacteriales</taxon>
        <taxon>Clostridiaceae</taxon>
        <taxon>Clostridium</taxon>
    </lineage>
</organism>
<feature type="domain" description="GmrSD restriction endonucleases N-terminal" evidence="1">
    <location>
        <begin position="9"/>
        <end position="211"/>
    </location>
</feature>